<feature type="signal peptide" evidence="1">
    <location>
        <begin position="1"/>
        <end position="21"/>
    </location>
</feature>
<evidence type="ECO:0000313" key="3">
    <source>
        <dbReference type="EMBL" id="CAH1781528.1"/>
    </source>
</evidence>
<dbReference type="EMBL" id="CAIIXF020000004">
    <property type="protein sequence ID" value="CAH1781528.1"/>
    <property type="molecule type" value="Genomic_DNA"/>
</dbReference>
<evidence type="ECO:0000256" key="1">
    <source>
        <dbReference type="SAM" id="SignalP"/>
    </source>
</evidence>
<name>A0A8S4NIY2_OWEFU</name>
<proteinExistence type="predicted"/>
<accession>A0A8S4NIY2</accession>
<feature type="chain" id="PRO_5035723102" description="Apple domain-containing protein" evidence="1">
    <location>
        <begin position="22"/>
        <end position="107"/>
    </location>
</feature>
<sequence>MERKILLHIIILITMISYSTSSGSWYFNTMKDTKQLDYSLETSFKAYATSDCAIKCAMNEKCYSFAFYEAGGTCQQYKFKGEGPINEDGWIYGFDKEEESSAESSET</sequence>
<dbReference type="Pfam" id="PF00024">
    <property type="entry name" value="PAN_1"/>
    <property type="match status" value="1"/>
</dbReference>
<gene>
    <name evidence="3" type="ORF">OFUS_LOCUS8098</name>
</gene>
<evidence type="ECO:0000313" key="4">
    <source>
        <dbReference type="Proteomes" id="UP000749559"/>
    </source>
</evidence>
<keyword evidence="1" id="KW-0732">Signal</keyword>
<reference evidence="3" key="1">
    <citation type="submission" date="2022-03" db="EMBL/GenBank/DDBJ databases">
        <authorList>
            <person name="Martin C."/>
        </authorList>
    </citation>
    <scope>NUCLEOTIDE SEQUENCE</scope>
</reference>
<feature type="domain" description="Apple" evidence="2">
    <location>
        <begin position="35"/>
        <end position="81"/>
    </location>
</feature>
<dbReference type="InterPro" id="IPR003609">
    <property type="entry name" value="Pan_app"/>
</dbReference>
<organism evidence="3 4">
    <name type="scientific">Owenia fusiformis</name>
    <name type="common">Polychaete worm</name>
    <dbReference type="NCBI Taxonomy" id="6347"/>
    <lineage>
        <taxon>Eukaryota</taxon>
        <taxon>Metazoa</taxon>
        <taxon>Spiralia</taxon>
        <taxon>Lophotrochozoa</taxon>
        <taxon>Annelida</taxon>
        <taxon>Polychaeta</taxon>
        <taxon>Sedentaria</taxon>
        <taxon>Canalipalpata</taxon>
        <taxon>Sabellida</taxon>
        <taxon>Oweniida</taxon>
        <taxon>Oweniidae</taxon>
        <taxon>Owenia</taxon>
    </lineage>
</organism>
<protein>
    <recommendedName>
        <fullName evidence="2">Apple domain-containing protein</fullName>
    </recommendedName>
</protein>
<comment type="caution">
    <text evidence="3">The sequence shown here is derived from an EMBL/GenBank/DDBJ whole genome shotgun (WGS) entry which is preliminary data.</text>
</comment>
<dbReference type="Proteomes" id="UP000749559">
    <property type="component" value="Unassembled WGS sequence"/>
</dbReference>
<dbReference type="SUPFAM" id="SSF57414">
    <property type="entry name" value="Hairpin loop containing domain-like"/>
    <property type="match status" value="1"/>
</dbReference>
<keyword evidence="4" id="KW-1185">Reference proteome</keyword>
<dbReference type="AlphaFoldDB" id="A0A8S4NIY2"/>
<evidence type="ECO:0000259" key="2">
    <source>
        <dbReference type="Pfam" id="PF00024"/>
    </source>
</evidence>